<dbReference type="NCBIfam" id="TIGR04503">
    <property type="entry name" value="mft_etfB"/>
    <property type="match status" value="1"/>
</dbReference>
<dbReference type="EMBL" id="JADJZA010000001">
    <property type="protein sequence ID" value="MBK9295665.1"/>
    <property type="molecule type" value="Genomic_DNA"/>
</dbReference>
<accession>A0A936TEM9</accession>
<feature type="domain" description="Electron transfer flavoprotein alpha/beta-subunit N-terminal" evidence="4">
    <location>
        <begin position="36"/>
        <end position="238"/>
    </location>
</feature>
<dbReference type="Pfam" id="PF01012">
    <property type="entry name" value="ETF"/>
    <property type="match status" value="1"/>
</dbReference>
<name>A0A936TEM9_9ACTN</name>
<dbReference type="Proteomes" id="UP000727993">
    <property type="component" value="Unassembled WGS sequence"/>
</dbReference>
<comment type="caution">
    <text evidence="5">The sequence shown here is derived from an EMBL/GenBank/DDBJ whole genome shotgun (WGS) entry which is preliminary data.</text>
</comment>
<comment type="subunit">
    <text evidence="1">Heterodimer of an alpha and a beta subunit.</text>
</comment>
<evidence type="ECO:0000313" key="6">
    <source>
        <dbReference type="Proteomes" id="UP000727993"/>
    </source>
</evidence>
<dbReference type="Gene3D" id="3.40.50.620">
    <property type="entry name" value="HUPs"/>
    <property type="match status" value="1"/>
</dbReference>
<dbReference type="InterPro" id="IPR014730">
    <property type="entry name" value="ETF_a/b_N"/>
</dbReference>
<dbReference type="GO" id="GO:0009055">
    <property type="term" value="F:electron transfer activity"/>
    <property type="evidence" value="ECO:0007669"/>
    <property type="project" value="InterPro"/>
</dbReference>
<feature type="region of interest" description="Disordered" evidence="3">
    <location>
        <begin position="310"/>
        <end position="352"/>
    </location>
</feature>
<dbReference type="InterPro" id="IPR014729">
    <property type="entry name" value="Rossmann-like_a/b/a_fold"/>
</dbReference>
<feature type="region of interest" description="Disordered" evidence="3">
    <location>
        <begin position="240"/>
        <end position="259"/>
    </location>
</feature>
<dbReference type="InterPro" id="IPR030982">
    <property type="entry name" value="Mft_EtfB"/>
</dbReference>
<evidence type="ECO:0000256" key="2">
    <source>
        <dbReference type="ARBA" id="ARBA00025649"/>
    </source>
</evidence>
<dbReference type="AlphaFoldDB" id="A0A936TEM9"/>
<comment type="function">
    <text evidence="2">The electron transfer flavoprotein serves as a specific electron acceptor for other dehydrogenases. It transfers the electrons to the main respiratory chain via ETF-ubiquinone oxidoreductase (ETF dehydrogenase).</text>
</comment>
<proteinExistence type="predicted"/>
<gene>
    <name evidence="5" type="ORF">IPN02_02070</name>
</gene>
<dbReference type="SMART" id="SM00893">
    <property type="entry name" value="ETF"/>
    <property type="match status" value="1"/>
</dbReference>
<protein>
    <submittedName>
        <fullName evidence="5">Mycofactocin-associated electron transfer flavoprotein</fullName>
    </submittedName>
</protein>
<dbReference type="PANTHER" id="PTHR21294">
    <property type="entry name" value="ELECTRON TRANSFER FLAVOPROTEIN BETA-SUBUNIT"/>
    <property type="match status" value="1"/>
</dbReference>
<evidence type="ECO:0000256" key="3">
    <source>
        <dbReference type="SAM" id="MobiDB-lite"/>
    </source>
</evidence>
<feature type="compositionally biased region" description="Low complexity" evidence="3">
    <location>
        <begin position="341"/>
        <end position="352"/>
    </location>
</feature>
<evidence type="ECO:0000313" key="5">
    <source>
        <dbReference type="EMBL" id="MBK9295665.1"/>
    </source>
</evidence>
<dbReference type="InterPro" id="IPR012255">
    <property type="entry name" value="ETF_b"/>
</dbReference>
<sequence length="352" mass="35365">MSDASMPTIHATPVPGVIVVALKWADLFFDVDPFTGDAIADRKARGFSAADEAALELALSMGEALDRSVVALSAGRDDAVAGLERSLAVGADRAVLVLLDGLDPDSLSVAGALAWGMESAGLADPLVVCGDYSADRGSGTVPAALAALTGLPQALGLVSAVLAEPAADGVDGSSSPARIRVQRRLDGARREELLVSPPAVVSVEGSVARLRRAPLGSTLGADRVRVERLAAPPDLVVKPSAGVGEVGPPTPRTKVMAPPVGGDALARVEQLTGMASTSTSPSQALVVSPEEAARQLLVAWVASGGTVPEGIDPDGAIAEPGTSGVDATERPVIDDPDVNRPAATAPASPSDA</sequence>
<reference evidence="5 6" key="1">
    <citation type="submission" date="2020-10" db="EMBL/GenBank/DDBJ databases">
        <title>Connecting structure to function with the recovery of over 1000 high-quality activated sludge metagenome-assembled genomes encoding full-length rRNA genes using long-read sequencing.</title>
        <authorList>
            <person name="Singleton C.M."/>
            <person name="Petriglieri F."/>
            <person name="Kristensen J.M."/>
            <person name="Kirkegaard R.H."/>
            <person name="Michaelsen T.Y."/>
            <person name="Andersen M.H."/>
            <person name="Karst S.M."/>
            <person name="Dueholm M.S."/>
            <person name="Nielsen P.H."/>
            <person name="Albertsen M."/>
        </authorList>
    </citation>
    <scope>NUCLEOTIDE SEQUENCE [LARGE SCALE GENOMIC DNA]</scope>
    <source>
        <strain evidence="5">Lyne_18-Q3-R50-59_MAXAC.006</strain>
    </source>
</reference>
<dbReference type="SUPFAM" id="SSF52402">
    <property type="entry name" value="Adenine nucleotide alpha hydrolases-like"/>
    <property type="match status" value="1"/>
</dbReference>
<evidence type="ECO:0000256" key="1">
    <source>
        <dbReference type="ARBA" id="ARBA00011355"/>
    </source>
</evidence>
<organism evidence="5 6">
    <name type="scientific">Candidatus Neomicrothrix subdominans</name>
    <dbReference type="NCBI Taxonomy" id="2954438"/>
    <lineage>
        <taxon>Bacteria</taxon>
        <taxon>Bacillati</taxon>
        <taxon>Actinomycetota</taxon>
        <taxon>Acidimicrobiia</taxon>
        <taxon>Acidimicrobiales</taxon>
        <taxon>Microthrixaceae</taxon>
        <taxon>Candidatus Neomicrothrix</taxon>
    </lineage>
</organism>
<evidence type="ECO:0000259" key="4">
    <source>
        <dbReference type="SMART" id="SM00893"/>
    </source>
</evidence>